<dbReference type="Proteomes" id="UP000239757">
    <property type="component" value="Unassembled WGS sequence"/>
</dbReference>
<proteinExistence type="predicted"/>
<dbReference type="AlphaFoldDB" id="A0A2P5WUA9"/>
<name>A0A2P5WUA9_GOSBA</name>
<evidence type="ECO:0000313" key="1">
    <source>
        <dbReference type="EMBL" id="PPR94643.1"/>
    </source>
</evidence>
<dbReference type="EMBL" id="KZ666469">
    <property type="protein sequence ID" value="PPR94643.1"/>
    <property type="molecule type" value="Genomic_DNA"/>
</dbReference>
<protein>
    <submittedName>
        <fullName evidence="1">Uncharacterized protein</fullName>
    </submittedName>
</protein>
<sequence>MSLMPSHHMPPSNPVIHHARRESSTLLMPYAETHSLFNIRENKRSMEPAGRWRAWDWPEAVAMLEAAGNLFGAREP</sequence>
<accession>A0A2P5WUA9</accession>
<reference evidence="1 2" key="1">
    <citation type="submission" date="2015-01" db="EMBL/GenBank/DDBJ databases">
        <title>Genome of allotetraploid Gossypium barbadense reveals genomic plasticity and fiber elongation in cotton evolution.</title>
        <authorList>
            <person name="Chen X."/>
            <person name="Liu X."/>
            <person name="Zhao B."/>
            <person name="Zheng H."/>
            <person name="Hu Y."/>
            <person name="Lu G."/>
            <person name="Yang C."/>
            <person name="Chen J."/>
            <person name="Shan C."/>
            <person name="Zhang L."/>
            <person name="Zhou Y."/>
            <person name="Wang L."/>
            <person name="Guo W."/>
            <person name="Bai Y."/>
            <person name="Ruan J."/>
            <person name="Shangguan X."/>
            <person name="Mao Y."/>
            <person name="Jiang J."/>
            <person name="Zhu Y."/>
            <person name="Lei J."/>
            <person name="Kang H."/>
            <person name="Chen S."/>
            <person name="He X."/>
            <person name="Wang R."/>
            <person name="Wang Y."/>
            <person name="Chen J."/>
            <person name="Wang L."/>
            <person name="Yu S."/>
            <person name="Wang B."/>
            <person name="Wei J."/>
            <person name="Song S."/>
            <person name="Lu X."/>
            <person name="Gao Z."/>
            <person name="Gu W."/>
            <person name="Deng X."/>
            <person name="Ma D."/>
            <person name="Wang S."/>
            <person name="Liang W."/>
            <person name="Fang L."/>
            <person name="Cai C."/>
            <person name="Zhu X."/>
            <person name="Zhou B."/>
            <person name="Zhang Y."/>
            <person name="Chen Z."/>
            <person name="Xu S."/>
            <person name="Zhu R."/>
            <person name="Wang S."/>
            <person name="Zhang T."/>
            <person name="Zhao G."/>
        </authorList>
    </citation>
    <scope>NUCLEOTIDE SEQUENCE [LARGE SCALE GENOMIC DNA]</scope>
    <source>
        <strain evidence="2">cv. Xinhai21</strain>
        <tissue evidence="1">Leaf</tissue>
    </source>
</reference>
<evidence type="ECO:0000313" key="2">
    <source>
        <dbReference type="Proteomes" id="UP000239757"/>
    </source>
</evidence>
<gene>
    <name evidence="1" type="ORF">GOBAR_AA26037</name>
</gene>
<organism evidence="1 2">
    <name type="scientific">Gossypium barbadense</name>
    <name type="common">Sea Island cotton</name>
    <name type="synonym">Hibiscus barbadensis</name>
    <dbReference type="NCBI Taxonomy" id="3634"/>
    <lineage>
        <taxon>Eukaryota</taxon>
        <taxon>Viridiplantae</taxon>
        <taxon>Streptophyta</taxon>
        <taxon>Embryophyta</taxon>
        <taxon>Tracheophyta</taxon>
        <taxon>Spermatophyta</taxon>
        <taxon>Magnoliopsida</taxon>
        <taxon>eudicotyledons</taxon>
        <taxon>Gunneridae</taxon>
        <taxon>Pentapetalae</taxon>
        <taxon>rosids</taxon>
        <taxon>malvids</taxon>
        <taxon>Malvales</taxon>
        <taxon>Malvaceae</taxon>
        <taxon>Malvoideae</taxon>
        <taxon>Gossypium</taxon>
    </lineage>
</organism>